<feature type="transmembrane region" description="Helical" evidence="1">
    <location>
        <begin position="44"/>
        <end position="63"/>
    </location>
</feature>
<feature type="domain" description="Phage shock protein PspC N-terminal" evidence="2">
    <location>
        <begin position="14"/>
        <end position="65"/>
    </location>
</feature>
<dbReference type="EMBL" id="ANHZ02000020">
    <property type="protein sequence ID" value="EME35798.1"/>
    <property type="molecule type" value="Genomic_DNA"/>
</dbReference>
<dbReference type="AlphaFoldDB" id="M2XSJ2"/>
<evidence type="ECO:0000259" key="2">
    <source>
        <dbReference type="Pfam" id="PF04024"/>
    </source>
</evidence>
<dbReference type="RefSeq" id="WP_006215424.1">
    <property type="nucleotide sequence ID" value="NZ_ANHZ02000020.1"/>
</dbReference>
<keyword evidence="1" id="KW-1133">Transmembrane helix</keyword>
<evidence type="ECO:0000313" key="3">
    <source>
        <dbReference type="EMBL" id="EME35798.1"/>
    </source>
</evidence>
<evidence type="ECO:0000313" key="4">
    <source>
        <dbReference type="Proteomes" id="UP000009877"/>
    </source>
</evidence>
<sequence length="79" mass="8412">MNTIFDSVRGLGFRRGPQRLAGGIGGAIAARLGINVWVVRALLLASFLLPVLGVGAYALVWVLTPWQDGSIPLERALRG</sequence>
<keyword evidence="1" id="KW-0812">Transmembrane</keyword>
<dbReference type="STRING" id="71999.KPaMU14_03035"/>
<keyword evidence="4" id="KW-1185">Reference proteome</keyword>
<organism evidence="3 4">
    <name type="scientific">Kocuria palustris PEL</name>
    <dbReference type="NCBI Taxonomy" id="1236550"/>
    <lineage>
        <taxon>Bacteria</taxon>
        <taxon>Bacillati</taxon>
        <taxon>Actinomycetota</taxon>
        <taxon>Actinomycetes</taxon>
        <taxon>Micrococcales</taxon>
        <taxon>Micrococcaceae</taxon>
        <taxon>Kocuria</taxon>
    </lineage>
</organism>
<dbReference type="Pfam" id="PF04024">
    <property type="entry name" value="PspC"/>
    <property type="match status" value="1"/>
</dbReference>
<proteinExistence type="predicted"/>
<protein>
    <submittedName>
        <fullName evidence="3">Phage shock protein C, PspC</fullName>
    </submittedName>
</protein>
<comment type="caution">
    <text evidence="3">The sequence shown here is derived from an EMBL/GenBank/DDBJ whole genome shotgun (WGS) entry which is preliminary data.</text>
</comment>
<accession>M2XSJ2</accession>
<name>M2XSJ2_9MICC</name>
<evidence type="ECO:0000256" key="1">
    <source>
        <dbReference type="SAM" id="Phobius"/>
    </source>
</evidence>
<keyword evidence="1" id="KW-0472">Membrane</keyword>
<reference evidence="3 4" key="1">
    <citation type="journal article" date="2014" name="Genome Announc.">
        <title>Draft Genome Sequence of Kocuria palustris PEL.</title>
        <authorList>
            <person name="Sharma G."/>
            <person name="Khatri I."/>
            <person name="Subramanian S."/>
        </authorList>
    </citation>
    <scope>NUCLEOTIDE SEQUENCE [LARGE SCALE GENOMIC DNA]</scope>
    <source>
        <strain evidence="3 4">PEL</strain>
    </source>
</reference>
<dbReference type="GeneID" id="93316791"/>
<dbReference type="InterPro" id="IPR007168">
    <property type="entry name" value="Phageshock_PspC_N"/>
</dbReference>
<feature type="transmembrane region" description="Helical" evidence="1">
    <location>
        <begin position="20"/>
        <end position="38"/>
    </location>
</feature>
<gene>
    <name evidence="3" type="ORF">C884_01198</name>
</gene>
<dbReference type="Proteomes" id="UP000009877">
    <property type="component" value="Unassembled WGS sequence"/>
</dbReference>